<dbReference type="RefSeq" id="WP_350939349.1">
    <property type="nucleotide sequence ID" value="NZ_JAYWLC010000056.1"/>
</dbReference>
<reference evidence="1 2" key="1">
    <citation type="submission" date="2024-06" db="EMBL/GenBank/DDBJ databases">
        <title>Thioclava kandeliae sp. nov. from a rhizosphere soil sample of Kandelia candel in a mangrove.</title>
        <authorList>
            <person name="Mu T."/>
        </authorList>
    </citation>
    <scope>NUCLEOTIDE SEQUENCE [LARGE SCALE GENOMIC DNA]</scope>
    <source>
        <strain evidence="1 2">CPCC 100088</strain>
    </source>
</reference>
<evidence type="ECO:0000313" key="1">
    <source>
        <dbReference type="EMBL" id="MER5174083.1"/>
    </source>
</evidence>
<gene>
    <name evidence="1" type="ORF">VSX56_20335</name>
</gene>
<keyword evidence="2" id="KW-1185">Reference proteome</keyword>
<evidence type="ECO:0000313" key="2">
    <source>
        <dbReference type="Proteomes" id="UP001438953"/>
    </source>
</evidence>
<dbReference type="Proteomes" id="UP001438953">
    <property type="component" value="Unassembled WGS sequence"/>
</dbReference>
<name>A0ABV1SME4_9RHOB</name>
<proteinExistence type="predicted"/>
<accession>A0ABV1SME4</accession>
<dbReference type="InterPro" id="IPR011231">
    <property type="entry name" value="Phage_VT1-Sakai_H0018"/>
</dbReference>
<dbReference type="Pfam" id="PF09956">
    <property type="entry name" value="Phage_cement_2"/>
    <property type="match status" value="1"/>
</dbReference>
<dbReference type="PIRSF" id="PIRSF030771">
    <property type="entry name" value="UCP030771"/>
    <property type="match status" value="1"/>
</dbReference>
<sequence length="110" mass="10966">MKTYVQAGENITLTTEAAVASGQLVKIGAITGVAQGKAAAGDPVTLIRRGVFELPKTSAQAWTVGAKIYLAAAGDVVTTVASGNSLVGVALEAADDPSEIGIVLLDGGVR</sequence>
<comment type="caution">
    <text evidence="1">The sequence shown here is derived from an EMBL/GenBank/DDBJ whole genome shotgun (WGS) entry which is preliminary data.</text>
</comment>
<protein>
    <submittedName>
        <fullName evidence="1">DUF2190 family protein</fullName>
    </submittedName>
</protein>
<dbReference type="EMBL" id="JAYWLC010000056">
    <property type="protein sequence ID" value="MER5174083.1"/>
    <property type="molecule type" value="Genomic_DNA"/>
</dbReference>
<organism evidence="1 2">
    <name type="scientific">Thioclava kandeliae</name>
    <dbReference type="NCBI Taxonomy" id="3070818"/>
    <lineage>
        <taxon>Bacteria</taxon>
        <taxon>Pseudomonadati</taxon>
        <taxon>Pseudomonadota</taxon>
        <taxon>Alphaproteobacteria</taxon>
        <taxon>Rhodobacterales</taxon>
        <taxon>Paracoccaceae</taxon>
        <taxon>Thioclava</taxon>
    </lineage>
</organism>